<evidence type="ECO:0000313" key="5">
    <source>
        <dbReference type="Proteomes" id="UP001231518"/>
    </source>
</evidence>
<dbReference type="SMART" id="SM00248">
    <property type="entry name" value="ANK"/>
    <property type="match status" value="4"/>
</dbReference>
<evidence type="ECO:0000256" key="3">
    <source>
        <dbReference type="PROSITE-ProRule" id="PRU00023"/>
    </source>
</evidence>
<dbReference type="AlphaFoldDB" id="A0AAD7YST1"/>
<proteinExistence type="predicted"/>
<feature type="repeat" description="ANK" evidence="3">
    <location>
        <begin position="64"/>
        <end position="96"/>
    </location>
</feature>
<dbReference type="Pfam" id="PF12796">
    <property type="entry name" value="Ank_2"/>
    <property type="match status" value="2"/>
</dbReference>
<comment type="caution">
    <text evidence="4">The sequence shown here is derived from an EMBL/GenBank/DDBJ whole genome shotgun (WGS) entry which is preliminary data.</text>
</comment>
<keyword evidence="1" id="KW-0677">Repeat</keyword>
<keyword evidence="5" id="KW-1185">Reference proteome</keyword>
<dbReference type="EMBL" id="JARGEI010000009">
    <property type="protein sequence ID" value="KAJ8726349.1"/>
    <property type="molecule type" value="Genomic_DNA"/>
</dbReference>
<evidence type="ECO:0008006" key="6">
    <source>
        <dbReference type="Google" id="ProtNLM"/>
    </source>
</evidence>
<accession>A0AAD7YST1</accession>
<dbReference type="InterPro" id="IPR036770">
    <property type="entry name" value="Ankyrin_rpt-contain_sf"/>
</dbReference>
<protein>
    <recommendedName>
        <fullName evidence="6">Ankyrin repeat domain-containing protein 39</fullName>
    </recommendedName>
</protein>
<feature type="repeat" description="ANK" evidence="3">
    <location>
        <begin position="98"/>
        <end position="130"/>
    </location>
</feature>
<dbReference type="PANTHER" id="PTHR24171">
    <property type="entry name" value="ANKYRIN REPEAT DOMAIN-CONTAINING PROTEIN 39-RELATED"/>
    <property type="match status" value="1"/>
</dbReference>
<organism evidence="4 5">
    <name type="scientific">Mythimna separata</name>
    <name type="common">Oriental armyworm</name>
    <name type="synonym">Pseudaletia separata</name>
    <dbReference type="NCBI Taxonomy" id="271217"/>
    <lineage>
        <taxon>Eukaryota</taxon>
        <taxon>Metazoa</taxon>
        <taxon>Ecdysozoa</taxon>
        <taxon>Arthropoda</taxon>
        <taxon>Hexapoda</taxon>
        <taxon>Insecta</taxon>
        <taxon>Pterygota</taxon>
        <taxon>Neoptera</taxon>
        <taxon>Endopterygota</taxon>
        <taxon>Lepidoptera</taxon>
        <taxon>Glossata</taxon>
        <taxon>Ditrysia</taxon>
        <taxon>Noctuoidea</taxon>
        <taxon>Noctuidae</taxon>
        <taxon>Noctuinae</taxon>
        <taxon>Hadenini</taxon>
        <taxon>Mythimna</taxon>
    </lineage>
</organism>
<feature type="repeat" description="ANK" evidence="3">
    <location>
        <begin position="131"/>
        <end position="163"/>
    </location>
</feature>
<dbReference type="InterPro" id="IPR002110">
    <property type="entry name" value="Ankyrin_rpt"/>
</dbReference>
<dbReference type="PROSITE" id="PS50088">
    <property type="entry name" value="ANK_REPEAT"/>
    <property type="match status" value="3"/>
</dbReference>
<name>A0AAD7YST1_MYTSE</name>
<dbReference type="Proteomes" id="UP001231518">
    <property type="component" value="Chromosome 10"/>
</dbReference>
<dbReference type="SUPFAM" id="SSF48403">
    <property type="entry name" value="Ankyrin repeat"/>
    <property type="match status" value="1"/>
</dbReference>
<evidence type="ECO:0000256" key="2">
    <source>
        <dbReference type="ARBA" id="ARBA00023043"/>
    </source>
</evidence>
<sequence>MDHGQHCDHSNCTHANASVSQTLSEMDWERGLWYAAFYGDEERVRYLIDKARNAKEIVNTPDNSGYTPLHYAARRGHVDICKILLQNGALIDAKTNSGQATPLLKAAAAGKIETIKFLIESGACVDAQDADGQTALHKAVENKHIDLVSFLMKTYPKLNTMKDIRGHCPSDNMSSPKD</sequence>
<dbReference type="Gene3D" id="1.25.40.20">
    <property type="entry name" value="Ankyrin repeat-containing domain"/>
    <property type="match status" value="2"/>
</dbReference>
<dbReference type="PRINTS" id="PR01415">
    <property type="entry name" value="ANKYRIN"/>
</dbReference>
<keyword evidence="2 3" id="KW-0040">ANK repeat</keyword>
<evidence type="ECO:0000256" key="1">
    <source>
        <dbReference type="ARBA" id="ARBA00022737"/>
    </source>
</evidence>
<evidence type="ECO:0000313" key="4">
    <source>
        <dbReference type="EMBL" id="KAJ8726349.1"/>
    </source>
</evidence>
<gene>
    <name evidence="4" type="ORF">PYW07_001047</name>
</gene>
<dbReference type="PANTHER" id="PTHR24171:SF9">
    <property type="entry name" value="ANKYRIN REPEAT DOMAIN-CONTAINING PROTEIN 39"/>
    <property type="match status" value="1"/>
</dbReference>
<dbReference type="PROSITE" id="PS50297">
    <property type="entry name" value="ANK_REP_REGION"/>
    <property type="match status" value="3"/>
</dbReference>
<reference evidence="4" key="1">
    <citation type="submission" date="2023-03" db="EMBL/GenBank/DDBJ databases">
        <title>Chromosome-level genomes of two armyworms, Mythimna separata and Mythimna loreyi, provide insights into the biosynthesis and reception of sex pheromones.</title>
        <authorList>
            <person name="Zhao H."/>
        </authorList>
    </citation>
    <scope>NUCLEOTIDE SEQUENCE</scope>
    <source>
        <strain evidence="4">BeijingLab</strain>
        <tissue evidence="4">Pupa</tissue>
    </source>
</reference>